<evidence type="ECO:0000256" key="10">
    <source>
        <dbReference type="ARBA" id="ARBA00029409"/>
    </source>
</evidence>
<organism evidence="14 15">
    <name type="scientific">Duncaniella freteri</name>
    <dbReference type="NCBI Taxonomy" id="2530391"/>
    <lineage>
        <taxon>Bacteria</taxon>
        <taxon>Pseudomonadati</taxon>
        <taxon>Bacteroidota</taxon>
        <taxon>Bacteroidia</taxon>
        <taxon>Bacteroidales</taxon>
        <taxon>Muribaculaceae</taxon>
        <taxon>Duncaniella</taxon>
    </lineage>
</organism>
<dbReference type="GO" id="GO:0016301">
    <property type="term" value="F:kinase activity"/>
    <property type="evidence" value="ECO:0007669"/>
    <property type="project" value="UniProtKB-KW"/>
</dbReference>
<keyword evidence="6" id="KW-0547">Nucleotide-binding</keyword>
<keyword evidence="9" id="KW-0289">Folate biosynthesis</keyword>
<keyword evidence="7 14" id="KW-0418">Kinase</keyword>
<dbReference type="GO" id="GO:0046656">
    <property type="term" value="P:folic acid biosynthetic process"/>
    <property type="evidence" value="ECO:0007669"/>
    <property type="project" value="UniProtKB-KW"/>
</dbReference>
<proteinExistence type="inferred from homology"/>
<dbReference type="EC" id="2.7.6.3" evidence="3"/>
<comment type="function">
    <text evidence="10">Catalyzes the transfer of pyrophosphate from adenosine triphosphate (ATP) to 6-hydroxymethyl-7,8-dihydropterin, an enzymatic step in folate biosynthesis pathway.</text>
</comment>
<dbReference type="Gene3D" id="3.30.70.560">
    <property type="entry name" value="7,8-Dihydro-6-hydroxymethylpterin-pyrophosphokinase HPPK"/>
    <property type="match status" value="1"/>
</dbReference>
<dbReference type="GO" id="GO:0005524">
    <property type="term" value="F:ATP binding"/>
    <property type="evidence" value="ECO:0007669"/>
    <property type="project" value="UniProtKB-KW"/>
</dbReference>
<evidence type="ECO:0000256" key="8">
    <source>
        <dbReference type="ARBA" id="ARBA00022840"/>
    </source>
</evidence>
<dbReference type="SUPFAM" id="SSF55083">
    <property type="entry name" value="6-hydroxymethyl-7,8-dihydropterin pyrophosphokinase, HPPK"/>
    <property type="match status" value="1"/>
</dbReference>
<evidence type="ECO:0000256" key="1">
    <source>
        <dbReference type="ARBA" id="ARBA00005051"/>
    </source>
</evidence>
<dbReference type="InterPro" id="IPR035907">
    <property type="entry name" value="Hppk_sf"/>
</dbReference>
<evidence type="ECO:0000256" key="7">
    <source>
        <dbReference type="ARBA" id="ARBA00022777"/>
    </source>
</evidence>
<keyword evidence="8" id="KW-0067">ATP-binding</keyword>
<evidence type="ECO:0000256" key="11">
    <source>
        <dbReference type="ARBA" id="ARBA00029766"/>
    </source>
</evidence>
<dbReference type="GO" id="GO:0003848">
    <property type="term" value="F:2-amino-4-hydroxy-6-hydroxymethyldihydropteridine diphosphokinase activity"/>
    <property type="evidence" value="ECO:0007669"/>
    <property type="project" value="UniProtKB-EC"/>
</dbReference>
<dbReference type="Pfam" id="PF01288">
    <property type="entry name" value="HPPK"/>
    <property type="match status" value="1"/>
</dbReference>
<evidence type="ECO:0000259" key="13">
    <source>
        <dbReference type="Pfam" id="PF01288"/>
    </source>
</evidence>
<dbReference type="RefSeq" id="WP_135471262.1">
    <property type="nucleotide sequence ID" value="NZ_CASJDB010000012.1"/>
</dbReference>
<gene>
    <name evidence="14" type="primary">folK</name>
    <name evidence="14" type="ORF">EZ315_05885</name>
</gene>
<accession>A0A4Z0V4V3</accession>
<dbReference type="PANTHER" id="PTHR43071:SF1">
    <property type="entry name" value="2-AMINO-4-HYDROXY-6-HYDROXYMETHYLDIHYDROPTERIDINE PYROPHOSPHOKINASE"/>
    <property type="match status" value="1"/>
</dbReference>
<dbReference type="NCBIfam" id="TIGR01498">
    <property type="entry name" value="folK"/>
    <property type="match status" value="1"/>
</dbReference>
<evidence type="ECO:0000256" key="9">
    <source>
        <dbReference type="ARBA" id="ARBA00022909"/>
    </source>
</evidence>
<evidence type="ECO:0000313" key="15">
    <source>
        <dbReference type="Proteomes" id="UP000297635"/>
    </source>
</evidence>
<keyword evidence="5 14" id="KW-0808">Transferase</keyword>
<sequence>MIVFLNIGSNCGDRRAFIDRAVELLRLELPGVYAVSEAMESEPWGFESPNRFVNVGVGVRTVREYDPLELLDITQRVQGEIDDAPHRDAAGGYVDRAIDIDIIMVDDVRMDTPRLTLPHPRMREREFVMLPLMENMRQLGL</sequence>
<dbReference type="GO" id="GO:0046654">
    <property type="term" value="P:tetrahydrofolate biosynthetic process"/>
    <property type="evidence" value="ECO:0007669"/>
    <property type="project" value="UniProtKB-UniPathway"/>
</dbReference>
<comment type="caution">
    <text evidence="14">The sequence shown here is derived from an EMBL/GenBank/DDBJ whole genome shotgun (WGS) entry which is preliminary data.</text>
</comment>
<dbReference type="Proteomes" id="UP000297635">
    <property type="component" value="Unassembled WGS sequence"/>
</dbReference>
<dbReference type="PANTHER" id="PTHR43071">
    <property type="entry name" value="2-AMINO-4-HYDROXY-6-HYDROXYMETHYLDIHYDROPTERIDINE PYROPHOSPHOKINASE"/>
    <property type="match status" value="1"/>
</dbReference>
<evidence type="ECO:0000256" key="3">
    <source>
        <dbReference type="ARBA" id="ARBA00013253"/>
    </source>
</evidence>
<comment type="similarity">
    <text evidence="2">Belongs to the HPPK family.</text>
</comment>
<name>A0A4Z0V4V3_9BACT</name>
<dbReference type="InterPro" id="IPR000550">
    <property type="entry name" value="Hppk"/>
</dbReference>
<evidence type="ECO:0000256" key="5">
    <source>
        <dbReference type="ARBA" id="ARBA00022679"/>
    </source>
</evidence>
<feature type="domain" description="7,8-dihydro-6-hydroxymethylpterin-pyrophosphokinase" evidence="13">
    <location>
        <begin position="4"/>
        <end position="134"/>
    </location>
</feature>
<protein>
    <recommendedName>
        <fullName evidence="4">2-amino-4-hydroxy-6-hydroxymethyldihydropteridine pyrophosphokinase</fullName>
        <ecNumber evidence="3">2.7.6.3</ecNumber>
    </recommendedName>
    <alternativeName>
        <fullName evidence="11">6-hydroxymethyl-7,8-dihydropterin pyrophosphokinase</fullName>
    </alternativeName>
    <alternativeName>
        <fullName evidence="12">7,8-dihydro-6-hydroxymethylpterin-pyrophosphokinase</fullName>
    </alternativeName>
</protein>
<reference evidence="14 15" key="1">
    <citation type="submission" date="2019-02" db="EMBL/GenBank/DDBJ databases">
        <title>Isolation and identification of novel species under the genus Muribaculum.</title>
        <authorList>
            <person name="Miyake S."/>
            <person name="Ding Y."/>
            <person name="Low A."/>
            <person name="Soh M."/>
            <person name="Seedorf H."/>
        </authorList>
    </citation>
    <scope>NUCLEOTIDE SEQUENCE [LARGE SCALE GENOMIC DNA]</scope>
    <source>
        <strain evidence="14 15">TLL-A3</strain>
    </source>
</reference>
<comment type="pathway">
    <text evidence="1">Cofactor biosynthesis; tetrahydrofolate biosynthesis; 2-amino-4-hydroxy-6-hydroxymethyl-7,8-dihydropteridine diphosphate from 7,8-dihydroneopterin triphosphate: step 4/4.</text>
</comment>
<evidence type="ECO:0000313" key="14">
    <source>
        <dbReference type="EMBL" id="TGG40249.1"/>
    </source>
</evidence>
<evidence type="ECO:0000256" key="6">
    <source>
        <dbReference type="ARBA" id="ARBA00022741"/>
    </source>
</evidence>
<evidence type="ECO:0000256" key="12">
    <source>
        <dbReference type="ARBA" id="ARBA00033413"/>
    </source>
</evidence>
<evidence type="ECO:0000256" key="4">
    <source>
        <dbReference type="ARBA" id="ARBA00016218"/>
    </source>
</evidence>
<dbReference type="EMBL" id="SJSA01000001">
    <property type="protein sequence ID" value="TGG40249.1"/>
    <property type="molecule type" value="Genomic_DNA"/>
</dbReference>
<evidence type="ECO:0000256" key="2">
    <source>
        <dbReference type="ARBA" id="ARBA00005810"/>
    </source>
</evidence>
<dbReference type="AlphaFoldDB" id="A0A4Z0V4V3"/>
<keyword evidence="15" id="KW-1185">Reference proteome</keyword>
<dbReference type="UniPathway" id="UPA00077">
    <property type="reaction ID" value="UER00155"/>
</dbReference>
<dbReference type="GeneID" id="82149318"/>